<sequence length="119" mass="13669">MTSLDEHGGRQIRPGKIFSEDHNKPAVAVTPRSEERVLEEFDLDYAFGPSNGISRLMRWERAQRLCLNPPEEVRRIILQHGSDSKYNERYVESAASSYNSLSCISLYCSLWNRHISGIK</sequence>
<dbReference type="GO" id="GO:0006261">
    <property type="term" value="P:DNA-templated DNA replication"/>
    <property type="evidence" value="ECO:0007669"/>
    <property type="project" value="TreeGrafter"/>
</dbReference>
<gene>
    <name evidence="2" type="ORF">GBAR_LOCUS13704</name>
</gene>
<dbReference type="Proteomes" id="UP001174909">
    <property type="component" value="Unassembled WGS sequence"/>
</dbReference>
<dbReference type="InterPro" id="IPR007218">
    <property type="entry name" value="DNA_pol_delta_4"/>
</dbReference>
<dbReference type="Pfam" id="PF04081">
    <property type="entry name" value="DNA_pol_delta_4"/>
    <property type="match status" value="1"/>
</dbReference>
<accession>A0AA35S4U1</accession>
<dbReference type="EMBL" id="CASHTH010002007">
    <property type="protein sequence ID" value="CAI8023458.1"/>
    <property type="molecule type" value="Genomic_DNA"/>
</dbReference>
<reference evidence="2" key="1">
    <citation type="submission" date="2023-03" db="EMBL/GenBank/DDBJ databases">
        <authorList>
            <person name="Steffen K."/>
            <person name="Cardenas P."/>
        </authorList>
    </citation>
    <scope>NUCLEOTIDE SEQUENCE</scope>
</reference>
<dbReference type="PANTHER" id="PTHR14303:SF0">
    <property type="entry name" value="DNA POLYMERASE DELTA SUBUNIT 4"/>
    <property type="match status" value="1"/>
</dbReference>
<organism evidence="2 3">
    <name type="scientific">Geodia barretti</name>
    <name type="common">Barrett's horny sponge</name>
    <dbReference type="NCBI Taxonomy" id="519541"/>
    <lineage>
        <taxon>Eukaryota</taxon>
        <taxon>Metazoa</taxon>
        <taxon>Porifera</taxon>
        <taxon>Demospongiae</taxon>
        <taxon>Heteroscleromorpha</taxon>
        <taxon>Tetractinellida</taxon>
        <taxon>Astrophorina</taxon>
        <taxon>Geodiidae</taxon>
        <taxon>Geodia</taxon>
    </lineage>
</organism>
<name>A0AA35S4U1_GEOBA</name>
<dbReference type="AlphaFoldDB" id="A0AA35S4U1"/>
<dbReference type="GO" id="GO:0043625">
    <property type="term" value="C:delta DNA polymerase complex"/>
    <property type="evidence" value="ECO:0007669"/>
    <property type="project" value="TreeGrafter"/>
</dbReference>
<comment type="caution">
    <text evidence="2">The sequence shown here is derived from an EMBL/GenBank/DDBJ whole genome shotgun (WGS) entry which is preliminary data.</text>
</comment>
<dbReference type="GO" id="GO:0003887">
    <property type="term" value="F:DNA-directed DNA polymerase activity"/>
    <property type="evidence" value="ECO:0007669"/>
    <property type="project" value="TreeGrafter"/>
</dbReference>
<protein>
    <submittedName>
        <fullName evidence="2">DNA polymerase delta subunit 4</fullName>
    </submittedName>
</protein>
<dbReference type="PANTHER" id="PTHR14303">
    <property type="entry name" value="DNA POLYMERASE DELTA SUBUNIT 4"/>
    <property type="match status" value="1"/>
</dbReference>
<evidence type="ECO:0000313" key="3">
    <source>
        <dbReference type="Proteomes" id="UP001174909"/>
    </source>
</evidence>
<dbReference type="GO" id="GO:0000731">
    <property type="term" value="P:DNA synthesis involved in DNA repair"/>
    <property type="evidence" value="ECO:0007669"/>
    <property type="project" value="InterPro"/>
</dbReference>
<proteinExistence type="predicted"/>
<evidence type="ECO:0000256" key="1">
    <source>
        <dbReference type="SAM" id="MobiDB-lite"/>
    </source>
</evidence>
<evidence type="ECO:0000313" key="2">
    <source>
        <dbReference type="EMBL" id="CAI8023458.1"/>
    </source>
</evidence>
<feature type="region of interest" description="Disordered" evidence="1">
    <location>
        <begin position="1"/>
        <end position="31"/>
    </location>
</feature>
<keyword evidence="3" id="KW-1185">Reference proteome</keyword>